<feature type="transmembrane region" description="Helical" evidence="6">
    <location>
        <begin position="222"/>
        <end position="239"/>
    </location>
</feature>
<comment type="subcellular location">
    <subcellularLocation>
        <location evidence="1">Membrane</location>
        <topology evidence="1">Multi-pass membrane protein</topology>
    </subcellularLocation>
</comment>
<gene>
    <name evidence="7" type="ORF">GCM10008983_19790</name>
</gene>
<evidence type="ECO:0000256" key="2">
    <source>
        <dbReference type="ARBA" id="ARBA00009773"/>
    </source>
</evidence>
<evidence type="ECO:0000256" key="1">
    <source>
        <dbReference type="ARBA" id="ARBA00004141"/>
    </source>
</evidence>
<protein>
    <submittedName>
        <fullName evidence="7">AI-2E family transporter</fullName>
    </submittedName>
</protein>
<accession>A0ABN0ZCF4</accession>
<dbReference type="Pfam" id="PF01594">
    <property type="entry name" value="AI-2E_transport"/>
    <property type="match status" value="1"/>
</dbReference>
<dbReference type="RefSeq" id="WP_343752688.1">
    <property type="nucleotide sequence ID" value="NZ_BAAADM010000054.1"/>
</dbReference>
<feature type="transmembrane region" description="Helical" evidence="6">
    <location>
        <begin position="7"/>
        <end position="28"/>
    </location>
</feature>
<dbReference type="InterPro" id="IPR002549">
    <property type="entry name" value="AI-2E-like"/>
</dbReference>
<keyword evidence="8" id="KW-1185">Reference proteome</keyword>
<keyword evidence="5 6" id="KW-0472">Membrane</keyword>
<dbReference type="EMBL" id="BAAADM010000054">
    <property type="protein sequence ID" value="GAA0442727.1"/>
    <property type="molecule type" value="Genomic_DNA"/>
</dbReference>
<evidence type="ECO:0000313" key="7">
    <source>
        <dbReference type="EMBL" id="GAA0442727.1"/>
    </source>
</evidence>
<keyword evidence="3 6" id="KW-0812">Transmembrane</keyword>
<feature type="transmembrane region" description="Helical" evidence="6">
    <location>
        <begin position="315"/>
        <end position="345"/>
    </location>
</feature>
<organism evidence="7 8">
    <name type="scientific">Lentibacillus halophilus</name>
    <dbReference type="NCBI Taxonomy" id="295065"/>
    <lineage>
        <taxon>Bacteria</taxon>
        <taxon>Bacillati</taxon>
        <taxon>Bacillota</taxon>
        <taxon>Bacilli</taxon>
        <taxon>Bacillales</taxon>
        <taxon>Bacillaceae</taxon>
        <taxon>Lentibacillus</taxon>
    </lineage>
</organism>
<feature type="transmembrane region" description="Helical" evidence="6">
    <location>
        <begin position="40"/>
        <end position="62"/>
    </location>
</feature>
<evidence type="ECO:0000256" key="3">
    <source>
        <dbReference type="ARBA" id="ARBA00022692"/>
    </source>
</evidence>
<feature type="transmembrane region" description="Helical" evidence="6">
    <location>
        <begin position="245"/>
        <end position="273"/>
    </location>
</feature>
<evidence type="ECO:0000256" key="5">
    <source>
        <dbReference type="ARBA" id="ARBA00023136"/>
    </source>
</evidence>
<feature type="transmembrane region" description="Helical" evidence="6">
    <location>
        <begin position="74"/>
        <end position="92"/>
    </location>
</feature>
<dbReference type="PANTHER" id="PTHR21716:SF15">
    <property type="entry name" value="TRANSPORT PROTEIN YRRI-RELATED"/>
    <property type="match status" value="1"/>
</dbReference>
<evidence type="ECO:0000256" key="6">
    <source>
        <dbReference type="SAM" id="Phobius"/>
    </source>
</evidence>
<proteinExistence type="inferred from homology"/>
<dbReference type="Proteomes" id="UP001501459">
    <property type="component" value="Unassembled WGS sequence"/>
</dbReference>
<evidence type="ECO:0000313" key="8">
    <source>
        <dbReference type="Proteomes" id="UP001501459"/>
    </source>
</evidence>
<dbReference type="PANTHER" id="PTHR21716">
    <property type="entry name" value="TRANSMEMBRANE PROTEIN"/>
    <property type="match status" value="1"/>
</dbReference>
<comment type="similarity">
    <text evidence="2">Belongs to the autoinducer-2 exporter (AI-2E) (TC 2.A.86) family.</text>
</comment>
<comment type="caution">
    <text evidence="7">The sequence shown here is derived from an EMBL/GenBank/DDBJ whole genome shotgun (WGS) entry which is preliminary data.</text>
</comment>
<feature type="transmembrane region" description="Helical" evidence="6">
    <location>
        <begin position="280"/>
        <end position="303"/>
    </location>
</feature>
<reference evidence="7 8" key="1">
    <citation type="journal article" date="2019" name="Int. J. Syst. Evol. Microbiol.">
        <title>The Global Catalogue of Microorganisms (GCM) 10K type strain sequencing project: providing services to taxonomists for standard genome sequencing and annotation.</title>
        <authorList>
            <consortium name="The Broad Institute Genomics Platform"/>
            <consortium name="The Broad Institute Genome Sequencing Center for Infectious Disease"/>
            <person name="Wu L."/>
            <person name="Ma J."/>
        </authorList>
    </citation>
    <scope>NUCLEOTIDE SEQUENCE [LARGE SCALE GENOMIC DNA]</scope>
    <source>
        <strain evidence="7 8">JCM 12149</strain>
    </source>
</reference>
<feature type="transmembrane region" description="Helical" evidence="6">
    <location>
        <begin position="163"/>
        <end position="181"/>
    </location>
</feature>
<sequence>MFQNSKPLNFLFWTAAGILVFLFFYLLVKLFPMYDAVVSFLWHLLLPFLIAAFIAYLLYPVVEKMHQWNIPKSLAILLIYLIFFGGGIYLLYRVYPTVLHQLSDLREQLPQLIEMYRNLIYSLYEYTSFLPETVHDNMDDLISEFEAYMENLLSDIVRGFTKIVDMIIIITVIPVLVFYFLKDFRVIKTYVKKWIPHKYHERASALCHAINEGLGNYIRGQLVVCLFVSLAALIVFRTLDIPYGLLLAIIMGVTNIIPYFGPILGAVPAIAITATTSGKLVLMVVISIFIIQVIDGNLLSPYIVGKSVKIHPIAIIFALLLGGQLVGIAGMILAVPILAVLNVAVPHILALRQHN</sequence>
<evidence type="ECO:0000256" key="4">
    <source>
        <dbReference type="ARBA" id="ARBA00022989"/>
    </source>
</evidence>
<name>A0ABN0ZCF4_9BACI</name>
<keyword evidence="4 6" id="KW-1133">Transmembrane helix</keyword>